<reference evidence="1" key="1">
    <citation type="submission" date="2022-07" db="EMBL/GenBank/DDBJ databases">
        <title>Genome Sequence of Phlebia brevispora.</title>
        <authorList>
            <person name="Buettner E."/>
        </authorList>
    </citation>
    <scope>NUCLEOTIDE SEQUENCE</scope>
    <source>
        <strain evidence="1">MPL23</strain>
    </source>
</reference>
<organism evidence="1 2">
    <name type="scientific">Phlebia brevispora</name>
    <dbReference type="NCBI Taxonomy" id="194682"/>
    <lineage>
        <taxon>Eukaryota</taxon>
        <taxon>Fungi</taxon>
        <taxon>Dikarya</taxon>
        <taxon>Basidiomycota</taxon>
        <taxon>Agaricomycotina</taxon>
        <taxon>Agaricomycetes</taxon>
        <taxon>Polyporales</taxon>
        <taxon>Meruliaceae</taxon>
        <taxon>Phlebia</taxon>
    </lineage>
</organism>
<name>A0ACC1TF38_9APHY</name>
<proteinExistence type="predicted"/>
<evidence type="ECO:0000313" key="1">
    <source>
        <dbReference type="EMBL" id="KAJ3559713.1"/>
    </source>
</evidence>
<keyword evidence="2" id="KW-1185">Reference proteome</keyword>
<accession>A0ACC1TF38</accession>
<dbReference type="EMBL" id="JANHOG010000012">
    <property type="protein sequence ID" value="KAJ3559713.1"/>
    <property type="molecule type" value="Genomic_DNA"/>
</dbReference>
<protein>
    <submittedName>
        <fullName evidence="1">Uncharacterized protein</fullName>
    </submittedName>
</protein>
<evidence type="ECO:0000313" key="2">
    <source>
        <dbReference type="Proteomes" id="UP001148662"/>
    </source>
</evidence>
<comment type="caution">
    <text evidence="1">The sequence shown here is derived from an EMBL/GenBank/DDBJ whole genome shotgun (WGS) entry which is preliminary data.</text>
</comment>
<gene>
    <name evidence="1" type="ORF">NM688_g169</name>
</gene>
<dbReference type="Proteomes" id="UP001148662">
    <property type="component" value="Unassembled WGS sequence"/>
</dbReference>
<sequence>MSATTPDTETISTYQQNLNINYITYAALTIVCYEFIATLQHEYELVWKQRWTGATWLFLANRCHNYSLQRFMVVLLNLPILIIAVFSALRVFALLGHAYIPAAFTLALGIAPVALGIYQESQVTYNYVDDPALGSSCYAKSLIPPAASFHSKNYSDHIIVMLTHLTVVLAMILATIVNDVIAITITWIKTYRHVREASSIGTDISFSAVLLQYGSLYFIVILIVDLTDGLALLAPSVQPIGPVETFTIILPNVVLSRFLINLRQTDTEESDGAAHSSRFSTLNFRMPSIPGIIGNLGELLAEYDDDADNEDAVAETYKGSTTGTAVDSSEGVGTSHVMNIGSGEIGVIAQSV</sequence>